<protein>
    <submittedName>
        <fullName evidence="3">Uncharacterized protein</fullName>
    </submittedName>
</protein>
<evidence type="ECO:0000313" key="5">
    <source>
        <dbReference type="Proteomes" id="UP000683429"/>
    </source>
</evidence>
<keyword evidence="5" id="KW-1185">Reference proteome</keyword>
<evidence type="ECO:0000313" key="2">
    <source>
        <dbReference type="EMBL" id="QWU17413.1"/>
    </source>
</evidence>
<name>A0A1H8L7L5_9BACL</name>
<accession>A0A1H8L7L5</accession>
<sequence length="247" mass="28254">MEKLSQMGLLEQITRLRNEIQDGDSSYRKLLRECEKIEIKLNKDKLNQKGLIKLNYRLIKLRIRHKNYSDTEFTNLVVGSTYIFMIYGLGLIVFRYIALYSKDPLTNDFFSFLCFTMVGVAGALLNLFTKGIGGERDFSFRMLITILFPVVFMNLFKINGNQIVGILAVNIIMFTCGFSSEFILSFLNKIVEIAKKVINVEGASSKKELDVEIENRLAKVELLINDIENNPNYKQIGKIPDAKDIPA</sequence>
<dbReference type="Proteomes" id="UP000198809">
    <property type="component" value="Unassembled WGS sequence"/>
</dbReference>
<evidence type="ECO:0000256" key="1">
    <source>
        <dbReference type="SAM" id="Phobius"/>
    </source>
</evidence>
<feature type="transmembrane region" description="Helical" evidence="1">
    <location>
        <begin position="109"/>
        <end position="128"/>
    </location>
</feature>
<feature type="transmembrane region" description="Helical" evidence="1">
    <location>
        <begin position="140"/>
        <end position="158"/>
    </location>
</feature>
<keyword evidence="1" id="KW-0812">Transmembrane</keyword>
<gene>
    <name evidence="2" type="ORF">KP014_09795</name>
    <name evidence="3" type="ORF">SAMN04487895_104200</name>
</gene>
<organism evidence="3 4">
    <name type="scientific">Paenibacillus sophorae</name>
    <dbReference type="NCBI Taxonomy" id="1333845"/>
    <lineage>
        <taxon>Bacteria</taxon>
        <taxon>Bacillati</taxon>
        <taxon>Bacillota</taxon>
        <taxon>Bacilli</taxon>
        <taxon>Bacillales</taxon>
        <taxon>Paenibacillaceae</taxon>
        <taxon>Paenibacillus</taxon>
    </lineage>
</organism>
<evidence type="ECO:0000313" key="3">
    <source>
        <dbReference type="EMBL" id="SEO00698.1"/>
    </source>
</evidence>
<dbReference type="STRING" id="1333845.SAMN04487895_104200"/>
<evidence type="ECO:0000313" key="4">
    <source>
        <dbReference type="Proteomes" id="UP000198809"/>
    </source>
</evidence>
<feature type="transmembrane region" description="Helical" evidence="1">
    <location>
        <begin position="73"/>
        <end position="97"/>
    </location>
</feature>
<proteinExistence type="predicted"/>
<dbReference type="Proteomes" id="UP000683429">
    <property type="component" value="Chromosome"/>
</dbReference>
<keyword evidence="1" id="KW-0472">Membrane</keyword>
<dbReference type="EMBL" id="FODH01000004">
    <property type="protein sequence ID" value="SEO00698.1"/>
    <property type="molecule type" value="Genomic_DNA"/>
</dbReference>
<dbReference type="AlphaFoldDB" id="A0A1H8L7L5"/>
<feature type="transmembrane region" description="Helical" evidence="1">
    <location>
        <begin position="164"/>
        <end position="187"/>
    </location>
</feature>
<dbReference type="RefSeq" id="WP_090834017.1">
    <property type="nucleotide sequence ID" value="NZ_CP076607.1"/>
</dbReference>
<reference evidence="2 5" key="2">
    <citation type="submission" date="2021-06" db="EMBL/GenBank/DDBJ databases">
        <title>Whole genome sequence of Paenibacillus sophorae DSM23020 for comparative genomics.</title>
        <authorList>
            <person name="Kim M.-J."/>
            <person name="Lee G."/>
            <person name="Shin J.-H."/>
        </authorList>
    </citation>
    <scope>NUCLEOTIDE SEQUENCE [LARGE SCALE GENOMIC DNA]</scope>
    <source>
        <strain evidence="2 5">DSM 23020</strain>
    </source>
</reference>
<reference evidence="3 4" key="1">
    <citation type="submission" date="2016-10" db="EMBL/GenBank/DDBJ databases">
        <authorList>
            <person name="de Groot N.N."/>
        </authorList>
    </citation>
    <scope>NUCLEOTIDE SEQUENCE [LARGE SCALE GENOMIC DNA]</scope>
    <source>
        <strain evidence="3 4">CGMCC 1.10238</strain>
    </source>
</reference>
<dbReference type="EMBL" id="CP076607">
    <property type="protein sequence ID" value="QWU17413.1"/>
    <property type="molecule type" value="Genomic_DNA"/>
</dbReference>
<keyword evidence="1" id="KW-1133">Transmembrane helix</keyword>